<dbReference type="Proteomes" id="UP000756921">
    <property type="component" value="Unassembled WGS sequence"/>
</dbReference>
<proteinExistence type="predicted"/>
<sequence length="93" mass="10213">MLSLRVRLSLFVTFKIIVAYNFPDESVQLTDDDVADNFDITFGQLPGGPKAQCKTFPGDRNWPTLDRWNAFNSSLEGALLKAVPPAAACYSGT</sequence>
<dbReference type="GO" id="GO:0004497">
    <property type="term" value="F:monooxygenase activity"/>
    <property type="evidence" value="ECO:0007669"/>
    <property type="project" value="UniProtKB-KW"/>
</dbReference>
<protein>
    <submittedName>
        <fullName evidence="2">FAD-dependent monooxygenase</fullName>
    </submittedName>
</protein>
<keyword evidence="2" id="KW-0560">Oxidoreductase</keyword>
<evidence type="ECO:0000313" key="2">
    <source>
        <dbReference type="EMBL" id="KAF9740079.1"/>
    </source>
</evidence>
<name>A0A9P6KVP3_9PLEO</name>
<evidence type="ECO:0000313" key="3">
    <source>
        <dbReference type="Proteomes" id="UP000756921"/>
    </source>
</evidence>
<dbReference type="EMBL" id="WJXW01000002">
    <property type="protein sequence ID" value="KAF9740079.1"/>
    <property type="molecule type" value="Genomic_DNA"/>
</dbReference>
<keyword evidence="2" id="KW-0503">Monooxygenase</keyword>
<feature type="signal peptide" evidence="1">
    <location>
        <begin position="1"/>
        <end position="19"/>
    </location>
</feature>
<accession>A0A9P6KVP3</accession>
<dbReference type="OrthoDB" id="415825at2759"/>
<keyword evidence="3" id="KW-1185">Reference proteome</keyword>
<gene>
    <name evidence="2" type="ORF">PMIN01_02714</name>
</gene>
<organism evidence="2 3">
    <name type="scientific">Paraphaeosphaeria minitans</name>
    <dbReference type="NCBI Taxonomy" id="565426"/>
    <lineage>
        <taxon>Eukaryota</taxon>
        <taxon>Fungi</taxon>
        <taxon>Dikarya</taxon>
        <taxon>Ascomycota</taxon>
        <taxon>Pezizomycotina</taxon>
        <taxon>Dothideomycetes</taxon>
        <taxon>Pleosporomycetidae</taxon>
        <taxon>Pleosporales</taxon>
        <taxon>Massarineae</taxon>
        <taxon>Didymosphaeriaceae</taxon>
        <taxon>Paraphaeosphaeria</taxon>
    </lineage>
</organism>
<evidence type="ECO:0000256" key="1">
    <source>
        <dbReference type="SAM" id="SignalP"/>
    </source>
</evidence>
<reference evidence="2" key="1">
    <citation type="journal article" date="2020" name="Mol. Plant Microbe Interact.">
        <title>Genome Sequence of the Biocontrol Agent Coniothyrium minitans strain Conio (IMI 134523).</title>
        <authorList>
            <person name="Patel D."/>
            <person name="Shittu T.A."/>
            <person name="Baroncelli R."/>
            <person name="Muthumeenakshi S."/>
            <person name="Osborne T.H."/>
            <person name="Janganan T.K."/>
            <person name="Sreenivasaprasad S."/>
        </authorList>
    </citation>
    <scope>NUCLEOTIDE SEQUENCE</scope>
    <source>
        <strain evidence="2">Conio</strain>
    </source>
</reference>
<feature type="chain" id="PRO_5040126969" evidence="1">
    <location>
        <begin position="20"/>
        <end position="93"/>
    </location>
</feature>
<dbReference type="AlphaFoldDB" id="A0A9P6KVP3"/>
<comment type="caution">
    <text evidence="2">The sequence shown here is derived from an EMBL/GenBank/DDBJ whole genome shotgun (WGS) entry which is preliminary data.</text>
</comment>
<keyword evidence="1" id="KW-0732">Signal</keyword>